<comment type="caution">
    <text evidence="14">The sequence shown here is derived from an EMBL/GenBank/DDBJ whole genome shotgun (WGS) entry which is preliminary data.</text>
</comment>
<feature type="compositionally biased region" description="Pro residues" evidence="13">
    <location>
        <begin position="145"/>
        <end position="159"/>
    </location>
</feature>
<feature type="region of interest" description="Disordered" evidence="13">
    <location>
        <begin position="131"/>
        <end position="159"/>
    </location>
</feature>
<feature type="region of interest" description="Disordered" evidence="13">
    <location>
        <begin position="95"/>
        <end position="116"/>
    </location>
</feature>
<gene>
    <name evidence="14" type="ORF">Agabi119p4_1887</name>
</gene>
<dbReference type="EMBL" id="JABXXO010000003">
    <property type="protein sequence ID" value="KAF7782511.1"/>
    <property type="molecule type" value="Genomic_DNA"/>
</dbReference>
<name>A0A8H7F7Z8_AGABI</name>
<evidence type="ECO:0000256" key="6">
    <source>
        <dbReference type="ARBA" id="ARBA00022792"/>
    </source>
</evidence>
<evidence type="ECO:0000256" key="13">
    <source>
        <dbReference type="SAM" id="MobiDB-lite"/>
    </source>
</evidence>
<evidence type="ECO:0000256" key="5">
    <source>
        <dbReference type="ARBA" id="ARBA00022448"/>
    </source>
</evidence>
<dbReference type="InterPro" id="IPR005341">
    <property type="entry name" value="Tim16"/>
</dbReference>
<dbReference type="GO" id="GO:0005744">
    <property type="term" value="C:TIM23 mitochondrial import inner membrane translocase complex"/>
    <property type="evidence" value="ECO:0007669"/>
    <property type="project" value="InterPro"/>
</dbReference>
<evidence type="ECO:0000256" key="2">
    <source>
        <dbReference type="ARBA" id="ARBA00008817"/>
    </source>
</evidence>
<dbReference type="InterPro" id="IPR036869">
    <property type="entry name" value="J_dom_sf"/>
</dbReference>
<evidence type="ECO:0000313" key="14">
    <source>
        <dbReference type="EMBL" id="KAF7782511.1"/>
    </source>
</evidence>
<reference evidence="14 15" key="1">
    <citation type="journal article" name="Sci. Rep.">
        <title>Telomere-to-telomere assembled and centromere annotated genomes of the two main subspecies of the button mushroom Agaricus bisporus reveal especially polymorphic chromosome ends.</title>
        <authorList>
            <person name="Sonnenberg A.S.M."/>
            <person name="Sedaghat-Telgerd N."/>
            <person name="Lavrijssen B."/>
            <person name="Ohm R.A."/>
            <person name="Hendrickx P.M."/>
            <person name="Scholtmeijer K."/>
            <person name="Baars J.J.P."/>
            <person name="van Peer A."/>
        </authorList>
    </citation>
    <scope>NUCLEOTIDE SEQUENCE [LARGE SCALE GENOMIC DNA]</scope>
    <source>
        <strain evidence="14 15">H119_p4</strain>
    </source>
</reference>
<keyword evidence="7" id="KW-0653">Protein transport</keyword>
<keyword evidence="9" id="KW-0496">Mitochondrion</keyword>
<protein>
    <recommendedName>
        <fullName evidence="4">Mitochondrial import inner membrane translocase subunit TIM16</fullName>
    </recommendedName>
    <alternativeName>
        <fullName evidence="3">Mitochondrial import inner membrane translocase subunit tim16</fullName>
    </alternativeName>
    <alternativeName>
        <fullName evidence="11 12">Presequence translocated-associated motor subunit PAM16</fullName>
    </alternativeName>
</protein>
<evidence type="ECO:0000256" key="10">
    <source>
        <dbReference type="ARBA" id="ARBA00023136"/>
    </source>
</evidence>
<dbReference type="Pfam" id="PF03656">
    <property type="entry name" value="Pam16"/>
    <property type="match status" value="1"/>
</dbReference>
<dbReference type="GO" id="GO:0030150">
    <property type="term" value="P:protein import into mitochondrial matrix"/>
    <property type="evidence" value="ECO:0007669"/>
    <property type="project" value="InterPro"/>
</dbReference>
<evidence type="ECO:0000256" key="9">
    <source>
        <dbReference type="ARBA" id="ARBA00023128"/>
    </source>
</evidence>
<proteinExistence type="inferred from homology"/>
<evidence type="ECO:0000256" key="3">
    <source>
        <dbReference type="ARBA" id="ARBA00013571"/>
    </source>
</evidence>
<comment type="similarity">
    <text evidence="2">Belongs to the TIM16/PAM16 family.</text>
</comment>
<evidence type="ECO:0000256" key="7">
    <source>
        <dbReference type="ARBA" id="ARBA00022927"/>
    </source>
</evidence>
<feature type="region of interest" description="Disordered" evidence="13">
    <location>
        <begin position="34"/>
        <end position="62"/>
    </location>
</feature>
<dbReference type="Gene3D" id="1.10.287.110">
    <property type="entry name" value="DnaJ domain"/>
    <property type="match status" value="1"/>
</dbReference>
<keyword evidence="8" id="KW-0811">Translocation</keyword>
<keyword evidence="6" id="KW-0999">Mitochondrion inner membrane</keyword>
<dbReference type="PANTHER" id="PTHR12388">
    <property type="entry name" value="MITOCHONDRIA ASSOCIATED GRANULOCYTE MACROPHAGE CSF SIGNALING MOLECULE"/>
    <property type="match status" value="1"/>
</dbReference>
<evidence type="ECO:0000313" key="15">
    <source>
        <dbReference type="Proteomes" id="UP000629468"/>
    </source>
</evidence>
<dbReference type="Proteomes" id="UP000629468">
    <property type="component" value="Unassembled WGS sequence"/>
</dbReference>
<keyword evidence="5" id="KW-0813">Transport</keyword>
<sequence length="159" mass="17281">MASPKVLVQIFVTGSRILGKAFFEAGRQAVKNAKQAPQAAMGGDASGVGHANSGSATDNLTRQHRMTLDEAQLILNVKRDEEMESILKSYEHLFKINSPPEPKPATSGKQTPPAYSHYLQSKIVRARERLEAELKIPAETVEPTQQPPTEPPPPASNQS</sequence>
<keyword evidence="10" id="KW-0472">Membrane</keyword>
<evidence type="ECO:0000256" key="4">
    <source>
        <dbReference type="ARBA" id="ARBA00020721"/>
    </source>
</evidence>
<organism evidence="14 15">
    <name type="scientific">Agaricus bisporus var. burnettii</name>
    <dbReference type="NCBI Taxonomy" id="192524"/>
    <lineage>
        <taxon>Eukaryota</taxon>
        <taxon>Fungi</taxon>
        <taxon>Dikarya</taxon>
        <taxon>Basidiomycota</taxon>
        <taxon>Agaricomycotina</taxon>
        <taxon>Agaricomycetes</taxon>
        <taxon>Agaricomycetidae</taxon>
        <taxon>Agaricales</taxon>
        <taxon>Agaricineae</taxon>
        <taxon>Agaricaceae</taxon>
        <taxon>Agaricus</taxon>
    </lineage>
</organism>
<accession>A0A8H7F7Z8</accession>
<evidence type="ECO:0000256" key="12">
    <source>
        <dbReference type="ARBA" id="ARBA00031407"/>
    </source>
</evidence>
<dbReference type="PANTHER" id="PTHR12388:SF0">
    <property type="entry name" value="MITOCHONDRIAL IMPORT INNER MEMBRANE TRANSLOCASE SUBUNIT TIM16"/>
    <property type="match status" value="1"/>
</dbReference>
<comment type="subcellular location">
    <subcellularLocation>
        <location evidence="1">Mitochondrion inner membrane</location>
        <topology evidence="1">Peripheral membrane protein</topology>
    </subcellularLocation>
</comment>
<dbReference type="AlphaFoldDB" id="A0A8H7F7Z8"/>
<evidence type="ECO:0000256" key="1">
    <source>
        <dbReference type="ARBA" id="ARBA00004637"/>
    </source>
</evidence>
<evidence type="ECO:0000256" key="8">
    <source>
        <dbReference type="ARBA" id="ARBA00023010"/>
    </source>
</evidence>
<evidence type="ECO:0000256" key="11">
    <source>
        <dbReference type="ARBA" id="ARBA00030422"/>
    </source>
</evidence>
<dbReference type="OMA" id="QHLFRAN"/>